<name>A0A9N9Q9H7_9HELO</name>
<comment type="caution">
    <text evidence="2">The sequence shown here is derived from an EMBL/GenBank/DDBJ whole genome shotgun (WGS) entry which is preliminary data.</text>
</comment>
<dbReference type="EMBL" id="CAJVRM010000314">
    <property type="protein sequence ID" value="CAG8979457.1"/>
    <property type="molecule type" value="Genomic_DNA"/>
</dbReference>
<evidence type="ECO:0000256" key="1">
    <source>
        <dbReference type="SAM" id="MobiDB-lite"/>
    </source>
</evidence>
<keyword evidence="3" id="KW-1185">Reference proteome</keyword>
<organism evidence="2 3">
    <name type="scientific">Hymenoscyphus albidus</name>
    <dbReference type="NCBI Taxonomy" id="595503"/>
    <lineage>
        <taxon>Eukaryota</taxon>
        <taxon>Fungi</taxon>
        <taxon>Dikarya</taxon>
        <taxon>Ascomycota</taxon>
        <taxon>Pezizomycotina</taxon>
        <taxon>Leotiomycetes</taxon>
        <taxon>Helotiales</taxon>
        <taxon>Helotiaceae</taxon>
        <taxon>Hymenoscyphus</taxon>
    </lineage>
</organism>
<sequence length="387" mass="43565">MALPSNTWLFTFKNADLQVIVTYKGQRIVGRVSSDALCRASKVWEKFIHPPFGVIGTGRLVANDDAPKPVCTSENMNSASLRNPATSPQPSTFPNPKGMIPELDMKEWAGSALLIIFRIAHLEVSNIPKKVSSQELHEIARIIDFADCVELVEPWVEGWFAGVSRHEIHMLFPFWVFGKEQQLEELAAKSLLGEEFPQLGALDANKQQKMIGKIIQILLDIPYTEANAYTDLNKLGKRRCCHNDSHCDSTSYGSLVLQLVELKLWPQRKPKTITRSISSLAHDLTNMKILNFSAGSYPAFSADNIHQLCPKMNIREKVEEVMKRLPSPVLDSHKAHMATQYGRLHPGTLEKRKPQLVSRGLNTRRDFLPSKKSLVLQGTRQKHNNTV</sequence>
<dbReference type="Proteomes" id="UP000701801">
    <property type="component" value="Unassembled WGS sequence"/>
</dbReference>
<protein>
    <submittedName>
        <fullName evidence="2">Uncharacterized protein</fullName>
    </submittedName>
</protein>
<reference evidence="2" key="1">
    <citation type="submission" date="2021-07" db="EMBL/GenBank/DDBJ databases">
        <authorList>
            <person name="Durling M."/>
        </authorList>
    </citation>
    <scope>NUCLEOTIDE SEQUENCE</scope>
</reference>
<accession>A0A9N9Q9H7</accession>
<gene>
    <name evidence="2" type="ORF">HYALB_00010650</name>
</gene>
<dbReference type="AlphaFoldDB" id="A0A9N9Q9H7"/>
<feature type="region of interest" description="Disordered" evidence="1">
    <location>
        <begin position="368"/>
        <end position="387"/>
    </location>
</feature>
<evidence type="ECO:0000313" key="2">
    <source>
        <dbReference type="EMBL" id="CAG8979457.1"/>
    </source>
</evidence>
<evidence type="ECO:0000313" key="3">
    <source>
        <dbReference type="Proteomes" id="UP000701801"/>
    </source>
</evidence>
<proteinExistence type="predicted"/>
<dbReference type="OrthoDB" id="5275938at2759"/>